<dbReference type="GO" id="GO:0005975">
    <property type="term" value="P:carbohydrate metabolic process"/>
    <property type="evidence" value="ECO:0007669"/>
    <property type="project" value="InterPro"/>
</dbReference>
<dbReference type="Pfam" id="PF07821">
    <property type="entry name" value="Alpha-amyl_C2"/>
    <property type="match status" value="1"/>
</dbReference>
<keyword evidence="4 11" id="KW-0378">Hydrolase</keyword>
<dbReference type="EC" id="3.2.1.1" evidence="3"/>
<feature type="domain" description="Glycosyl hydrolase family 13 catalytic" evidence="9">
    <location>
        <begin position="609"/>
        <end position="951"/>
    </location>
</feature>
<dbReference type="CDD" id="cd11314">
    <property type="entry name" value="AmyAc_arch_bac_plant_AmyA"/>
    <property type="match status" value="1"/>
</dbReference>
<feature type="region of interest" description="Disordered" evidence="8">
    <location>
        <begin position="382"/>
        <end position="407"/>
    </location>
</feature>
<feature type="region of interest" description="Disordered" evidence="8">
    <location>
        <begin position="102"/>
        <end position="291"/>
    </location>
</feature>
<dbReference type="AlphaFoldDB" id="A0A5B8MJ06"/>
<evidence type="ECO:0000313" key="12">
    <source>
        <dbReference type="Proteomes" id="UP000316726"/>
    </source>
</evidence>
<evidence type="ECO:0000256" key="3">
    <source>
        <dbReference type="ARBA" id="ARBA00012595"/>
    </source>
</evidence>
<dbReference type="InterPro" id="IPR013780">
    <property type="entry name" value="Glyco_hydro_b"/>
</dbReference>
<dbReference type="SMART" id="SM00642">
    <property type="entry name" value="Aamy"/>
    <property type="match status" value="1"/>
</dbReference>
<comment type="catalytic activity">
    <reaction evidence="1">
        <text>Endohydrolysis of (1-&gt;4)-alpha-D-glucosidic linkages in polysaccharides containing three or more (1-&gt;4)-alpha-linked D-glucose units.</text>
        <dbReference type="EC" id="3.2.1.1"/>
    </reaction>
</comment>
<reference evidence="11 12" key="1">
    <citation type="submission" date="2018-07" db="EMBL/GenBank/DDBJ databases">
        <title>The complete nuclear genome of the prasinophyte Chloropicon primus (CCMP1205).</title>
        <authorList>
            <person name="Pombert J.-F."/>
            <person name="Otis C."/>
            <person name="Turmel M."/>
            <person name="Lemieux C."/>
        </authorList>
    </citation>
    <scope>NUCLEOTIDE SEQUENCE [LARGE SCALE GENOMIC DNA]</scope>
    <source>
        <strain evidence="11 12">CCMP1205</strain>
    </source>
</reference>
<dbReference type="InterPro" id="IPR012850">
    <property type="entry name" value="A-amylase_bs_C"/>
</dbReference>
<dbReference type="Gene3D" id="3.20.20.80">
    <property type="entry name" value="Glycosidases"/>
    <property type="match status" value="1"/>
</dbReference>
<evidence type="ECO:0000313" key="11">
    <source>
        <dbReference type="EMBL" id="QDZ20251.1"/>
    </source>
</evidence>
<evidence type="ECO:0000259" key="10">
    <source>
        <dbReference type="SMART" id="SM00810"/>
    </source>
</evidence>
<dbReference type="PANTHER" id="PTHR43447">
    <property type="entry name" value="ALPHA-AMYLASE"/>
    <property type="match status" value="1"/>
</dbReference>
<dbReference type="OrthoDB" id="550577at2759"/>
<dbReference type="EMBL" id="CP031037">
    <property type="protein sequence ID" value="QDZ20251.1"/>
    <property type="molecule type" value="Genomic_DNA"/>
</dbReference>
<evidence type="ECO:0000256" key="4">
    <source>
        <dbReference type="ARBA" id="ARBA00022801"/>
    </source>
</evidence>
<dbReference type="Pfam" id="PF00128">
    <property type="entry name" value="Alpha-amylase"/>
    <property type="match status" value="1"/>
</dbReference>
<dbReference type="GO" id="GO:0005509">
    <property type="term" value="F:calcium ion binding"/>
    <property type="evidence" value="ECO:0007669"/>
    <property type="project" value="InterPro"/>
</dbReference>
<gene>
    <name evidence="11" type="ORF">A3770_04p27690</name>
</gene>
<dbReference type="InterPro" id="IPR036365">
    <property type="entry name" value="PGBD-like_sf"/>
</dbReference>
<dbReference type="SUPFAM" id="SSF51445">
    <property type="entry name" value="(Trans)glycosidases"/>
    <property type="match status" value="1"/>
</dbReference>
<accession>A0A5B8MJ06</accession>
<evidence type="ECO:0000256" key="8">
    <source>
        <dbReference type="SAM" id="MobiDB-lite"/>
    </source>
</evidence>
<keyword evidence="12" id="KW-1185">Reference proteome</keyword>
<feature type="compositionally biased region" description="Basic and acidic residues" evidence="8">
    <location>
        <begin position="241"/>
        <end position="261"/>
    </location>
</feature>
<feature type="coiled-coil region" evidence="7">
    <location>
        <begin position="350"/>
        <end position="377"/>
    </location>
</feature>
<feature type="compositionally biased region" description="Basic residues" evidence="8">
    <location>
        <begin position="229"/>
        <end position="240"/>
    </location>
</feature>
<dbReference type="InterPro" id="IPR017853">
    <property type="entry name" value="GH"/>
</dbReference>
<evidence type="ECO:0000259" key="9">
    <source>
        <dbReference type="SMART" id="SM00642"/>
    </source>
</evidence>
<evidence type="ECO:0000256" key="7">
    <source>
        <dbReference type="SAM" id="Coils"/>
    </source>
</evidence>
<comment type="similarity">
    <text evidence="2">Belongs to the glycosyl hydrolase 13 family.</text>
</comment>
<dbReference type="Proteomes" id="UP000316726">
    <property type="component" value="Chromosome 4"/>
</dbReference>
<name>A0A5B8MJ06_9CHLO</name>
<dbReference type="SUPFAM" id="SSF51011">
    <property type="entry name" value="Glycosyl hydrolase domain"/>
    <property type="match status" value="1"/>
</dbReference>
<evidence type="ECO:0000256" key="1">
    <source>
        <dbReference type="ARBA" id="ARBA00000548"/>
    </source>
</evidence>
<dbReference type="SUPFAM" id="SSF47090">
    <property type="entry name" value="PGBD-like"/>
    <property type="match status" value="1"/>
</dbReference>
<dbReference type="SMART" id="SM00810">
    <property type="entry name" value="Alpha-amyl_C2"/>
    <property type="match status" value="1"/>
</dbReference>
<protein>
    <recommendedName>
        <fullName evidence="3">alpha-amylase</fullName>
        <ecNumber evidence="3">3.2.1.1</ecNumber>
    </recommendedName>
    <alternativeName>
        <fullName evidence="6">1,4-alpha-D-glucan glucanohydrolase</fullName>
    </alternativeName>
</protein>
<feature type="domain" description="Alpha-amylase C-terminal beta-sheet" evidence="10">
    <location>
        <begin position="944"/>
        <end position="1003"/>
    </location>
</feature>
<feature type="coiled-coil region" evidence="7">
    <location>
        <begin position="430"/>
        <end position="457"/>
    </location>
</feature>
<dbReference type="STRING" id="1764295.A0A5B8MJ06"/>
<organism evidence="11 12">
    <name type="scientific">Chloropicon primus</name>
    <dbReference type="NCBI Taxonomy" id="1764295"/>
    <lineage>
        <taxon>Eukaryota</taxon>
        <taxon>Viridiplantae</taxon>
        <taxon>Chlorophyta</taxon>
        <taxon>Chloropicophyceae</taxon>
        <taxon>Chloropicales</taxon>
        <taxon>Chloropicaceae</taxon>
        <taxon>Chloropicon</taxon>
    </lineage>
</organism>
<proteinExistence type="inferred from homology"/>
<keyword evidence="5" id="KW-0326">Glycosidase</keyword>
<evidence type="ECO:0000256" key="5">
    <source>
        <dbReference type="ARBA" id="ARBA00023295"/>
    </source>
</evidence>
<dbReference type="InterPro" id="IPR006047">
    <property type="entry name" value="GH13_cat_dom"/>
</dbReference>
<evidence type="ECO:0000256" key="6">
    <source>
        <dbReference type="ARBA" id="ARBA00030238"/>
    </source>
</evidence>
<dbReference type="Gene3D" id="2.60.40.1180">
    <property type="entry name" value="Golgi alpha-mannosidase II"/>
    <property type="match status" value="1"/>
</dbReference>
<sequence>MKFLQSRERDQATGARYFDGDTRVALAAWQRERGLPPSGVFGPLSREVMMAETTAVDDARRLVRTTQQQVPFAPSVTPGGVAGTLLGLFALVQLKSLLTGGGGDQEVAPGPSAARSGGPGSPLPPGSSIRLPPLPPKRNQKLQYGGGSTSEGAPSPFGSSQGGPARGKAASKAAGGGATLAAPPNLRSSGVWFVDTNSSAPLPGAGVVLEKAEPRAEQQVAAEPQPPKQAKRWRRWGKPKVAKEEDREREQAFASLTRDRTTTTMPPPRRTREESESTEPEPQPQPQLSTIQQKYAGALERVRQRRNMPGNSDLGGASPLPVKEAGEERVFSISSLQKKVTSLNDTVETLSGREGRLEELQAQVDSLETILKIGTDAKSSALSSQRATAPDVAFPGSGGTPPRGFLDGDNFERLRKQLVDISSAMDERVASMLQESNEVLEKRLQHVEHQLEKARTQSKKREQLLNTQIERLEGIADQKLQGSTPSDKQLGWFGVLGALLGYAASTSTAEQESTGRAGGHKGVLDNLFQRIQDVEDKVKAETGSQSLVDIDERLKALEDAWTAPPSAEVITAEPAVVEPPRQEEPRLLDVAPPKIDTSVMLWRLDHGREILLQGFHWESHNLNWYDIIREKVPEIKSAGFSGVWFPPPSDSIAPQGYLPRDLYNLNTKYGSMEQLKRVISCMGEYELHPMADIVINHRCATTRGAGGKWNRWDGTKMGWDERAICRDNHQFGGQGNNKSGDDFTAAPNIDHSQDFVREDLKGWLKWLLSEEVGFKSLRFDFTKGYSGQFVGEYVEACRPEFSVGEFWETCNYGGDGTLSYNQDHHRQRVVDWCDQAGGKSAAFDFTTKGILQEAVGRNELWRLVDTEGRPPGVMGVWPSHAVTFLDNHDTGSTQAHWPFPADKILMGYAYILTHPGTPSVFWDHLFDWGSEVSQKICELVALRRKKDIHSRSKVKIVEAKDNLYAAYVDNKLAVKVGQGSWSPATKDGWVLESSGNGFAVWTKG</sequence>
<evidence type="ECO:0000256" key="2">
    <source>
        <dbReference type="ARBA" id="ARBA00008061"/>
    </source>
</evidence>
<keyword evidence="7" id="KW-0175">Coiled coil</keyword>
<dbReference type="GO" id="GO:0004556">
    <property type="term" value="F:alpha-amylase activity"/>
    <property type="evidence" value="ECO:0007669"/>
    <property type="project" value="UniProtKB-EC"/>
</dbReference>